<evidence type="ECO:0000256" key="5">
    <source>
        <dbReference type="ARBA" id="ARBA00022840"/>
    </source>
</evidence>
<keyword evidence="3" id="KW-1003">Cell membrane</keyword>
<evidence type="ECO:0000256" key="2">
    <source>
        <dbReference type="ARBA" id="ARBA00022448"/>
    </source>
</evidence>
<dbReference type="Gene3D" id="2.40.50.140">
    <property type="entry name" value="Nucleic acid-binding proteins"/>
    <property type="match status" value="1"/>
</dbReference>
<dbReference type="PANTHER" id="PTHR43875">
    <property type="entry name" value="MALTODEXTRIN IMPORT ATP-BINDING PROTEIN MSMX"/>
    <property type="match status" value="1"/>
</dbReference>
<dbReference type="Gene3D" id="2.40.50.100">
    <property type="match status" value="1"/>
</dbReference>
<comment type="similarity">
    <text evidence="1">Belongs to the ABC transporter superfamily.</text>
</comment>
<dbReference type="SUPFAM" id="SSF50331">
    <property type="entry name" value="MOP-like"/>
    <property type="match status" value="1"/>
</dbReference>
<dbReference type="PROSITE" id="PS50893">
    <property type="entry name" value="ABC_TRANSPORTER_2"/>
    <property type="match status" value="1"/>
</dbReference>
<dbReference type="InterPro" id="IPR012340">
    <property type="entry name" value="NA-bd_OB-fold"/>
</dbReference>
<dbReference type="InterPro" id="IPR027417">
    <property type="entry name" value="P-loop_NTPase"/>
</dbReference>
<dbReference type="GO" id="GO:0005524">
    <property type="term" value="F:ATP binding"/>
    <property type="evidence" value="ECO:0007669"/>
    <property type="project" value="UniProtKB-KW"/>
</dbReference>
<dbReference type="Gene3D" id="3.40.50.300">
    <property type="entry name" value="P-loop containing nucleotide triphosphate hydrolases"/>
    <property type="match status" value="1"/>
</dbReference>
<dbReference type="RefSeq" id="WP_136360355.1">
    <property type="nucleotide sequence ID" value="NZ_SSNY01000021.1"/>
</dbReference>
<keyword evidence="4" id="KW-0547">Nucleotide-binding</keyword>
<dbReference type="InterPro" id="IPR008995">
    <property type="entry name" value="Mo/tungstate-bd_C_term_dom"/>
</dbReference>
<gene>
    <name evidence="9" type="ORF">E6C48_22095</name>
</gene>
<keyword evidence="7" id="KW-0472">Membrane</keyword>
<feature type="domain" description="ABC transporter" evidence="8">
    <location>
        <begin position="4"/>
        <end position="242"/>
    </location>
</feature>
<evidence type="ECO:0000313" key="10">
    <source>
        <dbReference type="Proteomes" id="UP000306441"/>
    </source>
</evidence>
<accession>A0ABY2Q3J3</accession>
<evidence type="ECO:0000256" key="6">
    <source>
        <dbReference type="ARBA" id="ARBA00022967"/>
    </source>
</evidence>
<dbReference type="InterPro" id="IPR003593">
    <property type="entry name" value="AAA+_ATPase"/>
</dbReference>
<dbReference type="InterPro" id="IPR003439">
    <property type="entry name" value="ABC_transporter-like_ATP-bd"/>
</dbReference>
<organism evidence="9 10">
    <name type="scientific">Ollibium composti</name>
    <dbReference type="NCBI Taxonomy" id="2675109"/>
    <lineage>
        <taxon>Bacteria</taxon>
        <taxon>Pseudomonadati</taxon>
        <taxon>Pseudomonadota</taxon>
        <taxon>Alphaproteobacteria</taxon>
        <taxon>Hyphomicrobiales</taxon>
        <taxon>Phyllobacteriaceae</taxon>
        <taxon>Ollibium</taxon>
    </lineage>
</organism>
<keyword evidence="10" id="KW-1185">Reference proteome</keyword>
<dbReference type="SUPFAM" id="SSF52540">
    <property type="entry name" value="P-loop containing nucleoside triphosphate hydrolases"/>
    <property type="match status" value="1"/>
</dbReference>
<evidence type="ECO:0000256" key="4">
    <source>
        <dbReference type="ARBA" id="ARBA00022741"/>
    </source>
</evidence>
<keyword evidence="6" id="KW-1278">Translocase</keyword>
<dbReference type="PROSITE" id="PS00211">
    <property type="entry name" value="ABC_TRANSPORTER_1"/>
    <property type="match status" value="1"/>
</dbReference>
<evidence type="ECO:0000313" key="9">
    <source>
        <dbReference type="EMBL" id="THF54429.1"/>
    </source>
</evidence>
<sequence>MPRINLRGVDKSYGSNSANAVANLNLEIGDGEFMCLLGPSGCGKTTTLRMIAGLEHLTNGEIQVGARVVDSVGQGVFIPPEKRQMGLVFQSYALWPHMTIERNTDFGLRLRNTPKAEREQRVTDVMKTLGIEKYRDRYPSQLSGGQQQRVALARMLAVNPEVLLLDEPLSNLDAALRLEMRAELKRLHNEFKTTIVFVTHDQWEAMTLATTIAVMSEGHLQQVGSPNDIYDRPANRFVAQFVGSPPINIVELRDGATSKLGKIASEYFATRHAELSGIGSVGIRPESIRIAGPDTPVPQGALGGKAEITGVLPTGGSWIVELSLANEKLFMTTHQSPEIKTGDRIDFFVKPKALHVFDAQGNRLADADKLLGAAKVH</sequence>
<name>A0ABY2Q3J3_9HYPH</name>
<dbReference type="InterPro" id="IPR013611">
    <property type="entry name" value="Transp-assoc_OB_typ2"/>
</dbReference>
<dbReference type="Proteomes" id="UP000306441">
    <property type="component" value="Unassembled WGS sequence"/>
</dbReference>
<evidence type="ECO:0000256" key="1">
    <source>
        <dbReference type="ARBA" id="ARBA00005417"/>
    </source>
</evidence>
<evidence type="ECO:0000259" key="8">
    <source>
        <dbReference type="PROSITE" id="PS50893"/>
    </source>
</evidence>
<keyword evidence="5 9" id="KW-0067">ATP-binding</keyword>
<dbReference type="EMBL" id="SSNY01000021">
    <property type="protein sequence ID" value="THF54429.1"/>
    <property type="molecule type" value="Genomic_DNA"/>
</dbReference>
<keyword evidence="2" id="KW-0813">Transport</keyword>
<dbReference type="PANTHER" id="PTHR43875:SF15">
    <property type="entry name" value="TREHALOSE IMPORT ATP-BINDING PROTEIN SUGC"/>
    <property type="match status" value="1"/>
</dbReference>
<dbReference type="Pfam" id="PF08402">
    <property type="entry name" value="TOBE_2"/>
    <property type="match status" value="1"/>
</dbReference>
<dbReference type="Pfam" id="PF00005">
    <property type="entry name" value="ABC_tran"/>
    <property type="match status" value="1"/>
</dbReference>
<evidence type="ECO:0000256" key="3">
    <source>
        <dbReference type="ARBA" id="ARBA00022475"/>
    </source>
</evidence>
<evidence type="ECO:0000256" key="7">
    <source>
        <dbReference type="ARBA" id="ARBA00023136"/>
    </source>
</evidence>
<comment type="caution">
    <text evidence="9">The sequence shown here is derived from an EMBL/GenBank/DDBJ whole genome shotgun (WGS) entry which is preliminary data.</text>
</comment>
<reference evidence="9 10" key="1">
    <citation type="submission" date="2019-04" db="EMBL/GenBank/DDBJ databases">
        <title>Mesorhizobium composti sp. nov., isolated from compost.</title>
        <authorList>
            <person name="Lin S.-Y."/>
            <person name="Hameed A."/>
            <person name="Hsieh Y.-T."/>
            <person name="Young C.-C."/>
        </authorList>
    </citation>
    <scope>NUCLEOTIDE SEQUENCE [LARGE SCALE GENOMIC DNA]</scope>
    <source>
        <strain evidence="9 10">CC-YTH430</strain>
    </source>
</reference>
<protein>
    <submittedName>
        <fullName evidence="9">ABC transporter ATP-binding protein</fullName>
    </submittedName>
</protein>
<proteinExistence type="inferred from homology"/>
<dbReference type="SMART" id="SM00382">
    <property type="entry name" value="AAA"/>
    <property type="match status" value="1"/>
</dbReference>
<dbReference type="InterPro" id="IPR017871">
    <property type="entry name" value="ABC_transporter-like_CS"/>
</dbReference>
<dbReference type="InterPro" id="IPR047641">
    <property type="entry name" value="ABC_transpr_MalK/UgpC-like"/>
</dbReference>